<name>A0AAJ7PX17_LATCA</name>
<accession>A0AAJ7PX17</accession>
<feature type="region of interest" description="Disordered" evidence="1">
    <location>
        <begin position="1"/>
        <end position="90"/>
    </location>
</feature>
<sequence>MEGPEAADSADNEYMAMDADKLSENDDTYENGDTLGFNLRQKGDSREQEPGPDSTGQKKEEPEKEKVGTLRPQPNIQNLNTARPPMRPQPDRYITLRRLPVNTNRKQEMIMASKIALLRYVSVCLGVLCILLSGGLIGLGIYYYRLSESNLYGAERIQQLLDEIKALNVKIDIMKTLSKSIYHISSNEEPACSAGKDLFILNYDALEEFNRSSFHLVNKVLNDGDWSIQFSWKCTSNS</sequence>
<evidence type="ECO:0000313" key="4">
    <source>
        <dbReference type="RefSeq" id="XP_018540741.1"/>
    </source>
</evidence>
<feature type="compositionally biased region" description="Polar residues" evidence="1">
    <location>
        <begin position="72"/>
        <end position="81"/>
    </location>
</feature>
<dbReference type="AlphaFoldDB" id="A0AAJ7PX17"/>
<evidence type="ECO:0000313" key="3">
    <source>
        <dbReference type="Proteomes" id="UP000694890"/>
    </source>
</evidence>
<dbReference type="GeneID" id="108888961"/>
<evidence type="ECO:0000256" key="1">
    <source>
        <dbReference type="SAM" id="MobiDB-lite"/>
    </source>
</evidence>
<keyword evidence="2" id="KW-0472">Membrane</keyword>
<keyword evidence="2" id="KW-1133">Transmembrane helix</keyword>
<keyword evidence="2" id="KW-0812">Transmembrane</keyword>
<organism evidence="3 4">
    <name type="scientific">Lates calcarifer</name>
    <name type="common">Barramundi</name>
    <name type="synonym">Holocentrus calcarifer</name>
    <dbReference type="NCBI Taxonomy" id="8187"/>
    <lineage>
        <taxon>Eukaryota</taxon>
        <taxon>Metazoa</taxon>
        <taxon>Chordata</taxon>
        <taxon>Craniata</taxon>
        <taxon>Vertebrata</taxon>
        <taxon>Euteleostomi</taxon>
        <taxon>Actinopterygii</taxon>
        <taxon>Neopterygii</taxon>
        <taxon>Teleostei</taxon>
        <taxon>Neoteleostei</taxon>
        <taxon>Acanthomorphata</taxon>
        <taxon>Carangaria</taxon>
        <taxon>Carangaria incertae sedis</taxon>
        <taxon>Centropomidae</taxon>
        <taxon>Lates</taxon>
    </lineage>
</organism>
<dbReference type="Proteomes" id="UP000694890">
    <property type="component" value="Linkage group LG15"/>
</dbReference>
<dbReference type="RefSeq" id="XP_018540741.1">
    <property type="nucleotide sequence ID" value="XM_018685225.2"/>
</dbReference>
<proteinExistence type="predicted"/>
<evidence type="ECO:0000256" key="2">
    <source>
        <dbReference type="SAM" id="Phobius"/>
    </source>
</evidence>
<feature type="compositionally biased region" description="Basic and acidic residues" evidence="1">
    <location>
        <begin position="56"/>
        <end position="68"/>
    </location>
</feature>
<reference evidence="4" key="1">
    <citation type="submission" date="2025-08" db="UniProtKB">
        <authorList>
            <consortium name="RefSeq"/>
        </authorList>
    </citation>
    <scope>IDENTIFICATION</scope>
    <source>
        <tissue evidence="4">Brain</tissue>
    </source>
</reference>
<feature type="transmembrane region" description="Helical" evidence="2">
    <location>
        <begin position="117"/>
        <end position="144"/>
    </location>
</feature>
<protein>
    <submittedName>
        <fullName evidence="4">Uncharacterized protein LOC108888961</fullName>
    </submittedName>
</protein>
<gene>
    <name evidence="4" type="primary">LOC108888961</name>
</gene>
<dbReference type="KEGG" id="lcf:108888961"/>